<protein>
    <submittedName>
        <fullName evidence="1">Uncharacterized protein</fullName>
    </submittedName>
</protein>
<evidence type="ECO:0000313" key="1">
    <source>
        <dbReference type="EMBL" id="MQQ52742.1"/>
    </source>
</evidence>
<dbReference type="RefSeq" id="WP_153225506.1">
    <property type="nucleotide sequence ID" value="NZ_WIJK01000020.1"/>
</dbReference>
<reference evidence="1 2" key="1">
    <citation type="submission" date="2019-10" db="EMBL/GenBank/DDBJ databases">
        <title>Streptococcus mitis of the oral and urogenital tracts.</title>
        <authorList>
            <person name="Price T."/>
            <person name="Mores C.R."/>
            <person name="Putonti C."/>
            <person name="Wolfe A.J."/>
        </authorList>
    </citation>
    <scope>NUCLEOTIDE SEQUENCE [LARGE SCALE GENOMIC DNA]</scope>
    <source>
        <strain evidence="1 2">SM16</strain>
    </source>
</reference>
<organism evidence="1 2">
    <name type="scientific">Streptococcus mitis</name>
    <dbReference type="NCBI Taxonomy" id="28037"/>
    <lineage>
        <taxon>Bacteria</taxon>
        <taxon>Bacillati</taxon>
        <taxon>Bacillota</taxon>
        <taxon>Bacilli</taxon>
        <taxon>Lactobacillales</taxon>
        <taxon>Streptococcaceae</taxon>
        <taxon>Streptococcus</taxon>
        <taxon>Streptococcus mitis group</taxon>
    </lineage>
</organism>
<dbReference type="Proteomes" id="UP000467560">
    <property type="component" value="Unassembled WGS sequence"/>
</dbReference>
<gene>
    <name evidence="1" type="ORF">GEZ89_07235</name>
</gene>
<proteinExistence type="predicted"/>
<evidence type="ECO:0000313" key="2">
    <source>
        <dbReference type="Proteomes" id="UP000467560"/>
    </source>
</evidence>
<accession>A0A7X1RM42</accession>
<comment type="caution">
    <text evidence="1">The sequence shown here is derived from an EMBL/GenBank/DDBJ whole genome shotgun (WGS) entry which is preliminary data.</text>
</comment>
<dbReference type="AlphaFoldDB" id="A0A7X1RM42"/>
<dbReference type="EMBL" id="WIJK01000020">
    <property type="protein sequence ID" value="MQQ52742.1"/>
    <property type="molecule type" value="Genomic_DNA"/>
</dbReference>
<name>A0A7X1RM42_STRMT</name>
<sequence length="126" mass="15082">MKWVHIGEEIEYDWYELRYQLSQENHLQIFLESLKNQKLKYCIDFGKILFCRSIDEGWNLNLLEEDLLSGPEIPYLSDGILLEMKDTHLKNRVQKFYPDPIYHYQVQGINFGIDVLTEAFPIIKKI</sequence>